<dbReference type="GO" id="GO:0055085">
    <property type="term" value="P:transmembrane transport"/>
    <property type="evidence" value="ECO:0007669"/>
    <property type="project" value="InterPro"/>
</dbReference>
<dbReference type="Gene3D" id="1.10.3720.10">
    <property type="entry name" value="MetI-like"/>
    <property type="match status" value="1"/>
</dbReference>
<evidence type="ECO:0000256" key="2">
    <source>
        <dbReference type="ARBA" id="ARBA00022448"/>
    </source>
</evidence>
<feature type="transmembrane region" description="Helical" evidence="9">
    <location>
        <begin position="122"/>
        <end position="141"/>
    </location>
</feature>
<evidence type="ECO:0000256" key="9">
    <source>
        <dbReference type="RuleBase" id="RU363032"/>
    </source>
</evidence>
<dbReference type="GO" id="GO:0005886">
    <property type="term" value="C:plasma membrane"/>
    <property type="evidence" value="ECO:0007669"/>
    <property type="project" value="UniProtKB-SubCell"/>
</dbReference>
<name>A0A833GZN1_9LEPT</name>
<comment type="caution">
    <text evidence="11">The sequence shown here is derived from an EMBL/GenBank/DDBJ whole genome shotgun (WGS) entry which is preliminary data.</text>
</comment>
<keyword evidence="3" id="KW-1003">Cell membrane</keyword>
<dbReference type="AlphaFoldDB" id="A0A833GZN1"/>
<dbReference type="SUPFAM" id="SSF161098">
    <property type="entry name" value="MetI-like"/>
    <property type="match status" value="1"/>
</dbReference>
<evidence type="ECO:0000256" key="1">
    <source>
        <dbReference type="ARBA" id="ARBA00004651"/>
    </source>
</evidence>
<feature type="transmembrane region" description="Helical" evidence="9">
    <location>
        <begin position="147"/>
        <end position="166"/>
    </location>
</feature>
<comment type="subcellular location">
    <subcellularLocation>
        <location evidence="1 9">Cell membrane</location>
        <topology evidence="1 9">Multi-pass membrane protein</topology>
    </subcellularLocation>
</comment>
<gene>
    <name evidence="11" type="ORF">F9K24_14965</name>
</gene>
<evidence type="ECO:0000256" key="3">
    <source>
        <dbReference type="ARBA" id="ARBA00022475"/>
    </source>
</evidence>
<proteinExistence type="inferred from homology"/>
<evidence type="ECO:0000256" key="6">
    <source>
        <dbReference type="ARBA" id="ARBA00022927"/>
    </source>
</evidence>
<dbReference type="InterPro" id="IPR000515">
    <property type="entry name" value="MetI-like"/>
</dbReference>
<feature type="transmembrane region" description="Helical" evidence="9">
    <location>
        <begin position="209"/>
        <end position="230"/>
    </location>
</feature>
<comment type="similarity">
    <text evidence="9">Belongs to the binding-protein-dependent transport system permease family.</text>
</comment>
<dbReference type="GO" id="GO:0015833">
    <property type="term" value="P:peptide transport"/>
    <property type="evidence" value="ECO:0007669"/>
    <property type="project" value="UniProtKB-KW"/>
</dbReference>
<sequence length="284" mass="31157">MKFSGRKIGLYIVVFYFAFGLLDIIPFPGYRSILDAAFEGSLGVVKEKSYTYPLEGLSNPTVGFHLLGTDVNGNDVFKQTLQGSRTAILLSFGVALVSFPVGIILGLLGGYLGGRVDDVIQWLYTTVASIPWILFVVTFLMVFGRGLLWVVIAIGLTSWVDLARLVRGETLRLREQAFIRAARATGMSVPAILLREILPNTMPIIRINFALSSSSVILAETVLTFIGIGIEPGTSSWGGMISEAQRELMRDPVIWWNFFSATALGIFPLVMALNLLADEDSQKR</sequence>
<evidence type="ECO:0000313" key="12">
    <source>
        <dbReference type="Proteomes" id="UP000460298"/>
    </source>
</evidence>
<dbReference type="InterPro" id="IPR050366">
    <property type="entry name" value="BP-dependent_transpt_permease"/>
</dbReference>
<keyword evidence="8 9" id="KW-0472">Membrane</keyword>
<keyword evidence="5" id="KW-0571">Peptide transport</keyword>
<keyword evidence="4 9" id="KW-0812">Transmembrane</keyword>
<dbReference type="CDD" id="cd06261">
    <property type="entry name" value="TM_PBP2"/>
    <property type="match status" value="1"/>
</dbReference>
<protein>
    <submittedName>
        <fullName evidence="11">ABC transporter permease</fullName>
    </submittedName>
</protein>
<dbReference type="PANTHER" id="PTHR43386:SF24">
    <property type="entry name" value="OLIGOPEPTIDE TRANSPORT SYSTEM PERMEASE PROTEIN AMID"/>
    <property type="match status" value="1"/>
</dbReference>
<feature type="domain" description="ABC transmembrane type-1" evidence="10">
    <location>
        <begin position="88"/>
        <end position="277"/>
    </location>
</feature>
<evidence type="ECO:0000259" key="10">
    <source>
        <dbReference type="PROSITE" id="PS50928"/>
    </source>
</evidence>
<dbReference type="PROSITE" id="PS50928">
    <property type="entry name" value="ABC_TM1"/>
    <property type="match status" value="1"/>
</dbReference>
<dbReference type="Proteomes" id="UP000460298">
    <property type="component" value="Unassembled WGS sequence"/>
</dbReference>
<dbReference type="InterPro" id="IPR035906">
    <property type="entry name" value="MetI-like_sf"/>
</dbReference>
<keyword evidence="6" id="KW-0653">Protein transport</keyword>
<evidence type="ECO:0000313" key="11">
    <source>
        <dbReference type="EMBL" id="KAB2930992.1"/>
    </source>
</evidence>
<dbReference type="EMBL" id="WBUI01000016">
    <property type="protein sequence ID" value="KAB2930992.1"/>
    <property type="molecule type" value="Genomic_DNA"/>
</dbReference>
<feature type="transmembrane region" description="Helical" evidence="9">
    <location>
        <begin position="9"/>
        <end position="27"/>
    </location>
</feature>
<dbReference type="Pfam" id="PF00528">
    <property type="entry name" value="BPD_transp_1"/>
    <property type="match status" value="1"/>
</dbReference>
<evidence type="ECO:0000256" key="5">
    <source>
        <dbReference type="ARBA" id="ARBA00022856"/>
    </source>
</evidence>
<organism evidence="11 12">
    <name type="scientific">Leptonema illini</name>
    <dbReference type="NCBI Taxonomy" id="183"/>
    <lineage>
        <taxon>Bacteria</taxon>
        <taxon>Pseudomonadati</taxon>
        <taxon>Spirochaetota</taxon>
        <taxon>Spirochaetia</taxon>
        <taxon>Leptospirales</taxon>
        <taxon>Leptospiraceae</taxon>
        <taxon>Leptonema</taxon>
    </lineage>
</organism>
<accession>A0A833GZN1</accession>
<keyword evidence="7 9" id="KW-1133">Transmembrane helix</keyword>
<evidence type="ECO:0000256" key="4">
    <source>
        <dbReference type="ARBA" id="ARBA00022692"/>
    </source>
</evidence>
<reference evidence="11 12" key="1">
    <citation type="submission" date="2019-10" db="EMBL/GenBank/DDBJ databases">
        <title>Extracellular Electron Transfer in a Candidatus Methanoperedens spp. Enrichment Culture.</title>
        <authorList>
            <person name="Berger S."/>
            <person name="Rangel Shaw D."/>
            <person name="Berben T."/>
            <person name="In 'T Zandt M."/>
            <person name="Frank J."/>
            <person name="Reimann J."/>
            <person name="Jetten M.S.M."/>
            <person name="Welte C.U."/>
        </authorList>
    </citation>
    <scope>NUCLEOTIDE SEQUENCE [LARGE SCALE GENOMIC DNA]</scope>
    <source>
        <strain evidence="11">SB12</strain>
    </source>
</reference>
<keyword evidence="2 9" id="KW-0813">Transport</keyword>
<feature type="transmembrane region" description="Helical" evidence="9">
    <location>
        <begin position="254"/>
        <end position="277"/>
    </location>
</feature>
<evidence type="ECO:0000256" key="8">
    <source>
        <dbReference type="ARBA" id="ARBA00023136"/>
    </source>
</evidence>
<evidence type="ECO:0000256" key="7">
    <source>
        <dbReference type="ARBA" id="ARBA00022989"/>
    </source>
</evidence>
<dbReference type="PANTHER" id="PTHR43386">
    <property type="entry name" value="OLIGOPEPTIDE TRANSPORT SYSTEM PERMEASE PROTEIN APPC"/>
    <property type="match status" value="1"/>
</dbReference>
<feature type="transmembrane region" description="Helical" evidence="9">
    <location>
        <begin position="87"/>
        <end position="110"/>
    </location>
</feature>
<dbReference type="GO" id="GO:0015031">
    <property type="term" value="P:protein transport"/>
    <property type="evidence" value="ECO:0007669"/>
    <property type="project" value="UniProtKB-KW"/>
</dbReference>